<keyword evidence="5 9" id="KW-0812">Transmembrane</keyword>
<evidence type="ECO:0000313" key="11">
    <source>
        <dbReference type="Proteomes" id="UP001161160"/>
    </source>
</evidence>
<keyword evidence="6 9" id="KW-1133">Transmembrane helix</keyword>
<dbReference type="Proteomes" id="UP001161160">
    <property type="component" value="Unassembled WGS sequence"/>
</dbReference>
<evidence type="ECO:0000256" key="9">
    <source>
        <dbReference type="SAM" id="Phobius"/>
    </source>
</evidence>
<keyword evidence="2" id="KW-0813">Transport</keyword>
<dbReference type="PANTHER" id="PTHR30574">
    <property type="entry name" value="INNER MEMBRANE PROTEIN YEDE"/>
    <property type="match status" value="1"/>
</dbReference>
<evidence type="ECO:0000256" key="3">
    <source>
        <dbReference type="ARBA" id="ARBA00022475"/>
    </source>
</evidence>
<dbReference type="GO" id="GO:0005886">
    <property type="term" value="C:plasma membrane"/>
    <property type="evidence" value="ECO:0007669"/>
    <property type="project" value="UniProtKB-SubCell"/>
</dbReference>
<evidence type="ECO:0000256" key="6">
    <source>
        <dbReference type="ARBA" id="ARBA00022989"/>
    </source>
</evidence>
<accession>A0AA43S4L5</accession>
<gene>
    <name evidence="10" type="ORF">M2127_000760</name>
</gene>
<evidence type="ECO:0000256" key="1">
    <source>
        <dbReference type="ARBA" id="ARBA00004429"/>
    </source>
</evidence>
<dbReference type="PANTHER" id="PTHR30574:SF1">
    <property type="entry name" value="SULPHUR TRANSPORT DOMAIN-CONTAINING PROTEIN"/>
    <property type="match status" value="1"/>
</dbReference>
<dbReference type="AlphaFoldDB" id="A0AA43S4L5"/>
<feature type="transmembrane region" description="Helical" evidence="9">
    <location>
        <begin position="52"/>
        <end position="71"/>
    </location>
</feature>
<comment type="caution">
    <text evidence="10">The sequence shown here is derived from an EMBL/GenBank/DDBJ whole genome shotgun (WGS) entry which is preliminary data.</text>
</comment>
<keyword evidence="4" id="KW-0997">Cell inner membrane</keyword>
<evidence type="ECO:0000256" key="2">
    <source>
        <dbReference type="ARBA" id="ARBA00022448"/>
    </source>
</evidence>
<evidence type="ECO:0000256" key="8">
    <source>
        <dbReference type="ARBA" id="ARBA00035655"/>
    </source>
</evidence>
<protein>
    <submittedName>
        <fullName evidence="10">Membrane protein YedE/YeeE</fullName>
    </submittedName>
</protein>
<evidence type="ECO:0000256" key="5">
    <source>
        <dbReference type="ARBA" id="ARBA00022692"/>
    </source>
</evidence>
<evidence type="ECO:0000256" key="7">
    <source>
        <dbReference type="ARBA" id="ARBA00023136"/>
    </source>
</evidence>
<proteinExistence type="inferred from homology"/>
<evidence type="ECO:0000313" key="10">
    <source>
        <dbReference type="EMBL" id="MDH6503470.1"/>
    </source>
</evidence>
<dbReference type="InterPro" id="IPR007272">
    <property type="entry name" value="Sulf_transp_TsuA/YedE"/>
</dbReference>
<reference evidence="10" key="1">
    <citation type="submission" date="2023-04" db="EMBL/GenBank/DDBJ databases">
        <title>Genome Encyclopedia of Bacteria and Archaea VI: Functional Genomics of Type Strains.</title>
        <authorList>
            <person name="Whitman W."/>
        </authorList>
    </citation>
    <scope>NUCLEOTIDE SEQUENCE</scope>
    <source>
        <strain evidence="10">Enz.4-51</strain>
    </source>
</reference>
<comment type="subcellular location">
    <subcellularLocation>
        <location evidence="1">Cell inner membrane</location>
        <topology evidence="1">Multi-pass membrane protein</topology>
    </subcellularLocation>
</comment>
<dbReference type="RefSeq" id="WP_280756595.1">
    <property type="nucleotide sequence ID" value="NZ_JARXXW010000008.1"/>
</dbReference>
<comment type="similarity">
    <text evidence="8">Belongs to the TsuA/YedE (TC 9.B.102) family.</text>
</comment>
<keyword evidence="11" id="KW-1185">Reference proteome</keyword>
<evidence type="ECO:0000256" key="4">
    <source>
        <dbReference type="ARBA" id="ARBA00022519"/>
    </source>
</evidence>
<feature type="transmembrane region" description="Helical" evidence="9">
    <location>
        <begin position="12"/>
        <end position="31"/>
    </location>
</feature>
<organism evidence="10 11">
    <name type="scientific">Polynucleobacter sphagniphilus</name>
    <dbReference type="NCBI Taxonomy" id="1743169"/>
    <lineage>
        <taxon>Bacteria</taxon>
        <taxon>Pseudomonadati</taxon>
        <taxon>Pseudomonadota</taxon>
        <taxon>Betaproteobacteria</taxon>
        <taxon>Burkholderiales</taxon>
        <taxon>Burkholderiaceae</taxon>
        <taxon>Polynucleobacter</taxon>
    </lineage>
</organism>
<name>A0AA43S4L5_9BURK</name>
<feature type="transmembrane region" description="Helical" evidence="9">
    <location>
        <begin position="83"/>
        <end position="101"/>
    </location>
</feature>
<dbReference type="EMBL" id="JARXYA010000003">
    <property type="protein sequence ID" value="MDH6503470.1"/>
    <property type="molecule type" value="Genomic_DNA"/>
</dbReference>
<feature type="transmembrane region" description="Helical" evidence="9">
    <location>
        <begin position="122"/>
        <end position="143"/>
    </location>
</feature>
<keyword evidence="3" id="KW-1003">Cell membrane</keyword>
<keyword evidence="7 9" id="KW-0472">Membrane</keyword>
<sequence length="145" mass="15405">MQIDWFSFTPGPALLGGAILGLAVALYVLLHGRILGISGIVSGLLRPKAGDLTWRFSIILGLISAPFWGALLFDLHPLAVIDANWKMIILAGLLVGFGSHYGSGCTSGHGICGLSRLSPRSVLATLIFMFSGFVTVYITRHILGI</sequence>